<dbReference type="InterPro" id="IPR000571">
    <property type="entry name" value="Znf_CCCH"/>
</dbReference>
<proteinExistence type="predicted"/>
<keyword evidence="1 5" id="KW-0479">Metal-binding</keyword>
<dbReference type="SMART" id="SM00356">
    <property type="entry name" value="ZnF_C3H1"/>
    <property type="match status" value="3"/>
</dbReference>
<dbReference type="PANTHER" id="PTHR46156">
    <property type="entry name" value="CCCH ZINGC FINGER"/>
    <property type="match status" value="1"/>
</dbReference>
<dbReference type="EMBL" id="CM007381">
    <property type="protein sequence ID" value="ONK81966.1"/>
    <property type="molecule type" value="Genomic_DNA"/>
</dbReference>
<dbReference type="Gene3D" id="4.10.1000.10">
    <property type="entry name" value="Zinc finger, CCCH-type"/>
    <property type="match status" value="1"/>
</dbReference>
<evidence type="ECO:0000256" key="4">
    <source>
        <dbReference type="ARBA" id="ARBA00022833"/>
    </source>
</evidence>
<name>A0A5P1FUG9_ASPOF</name>
<evidence type="ECO:0000256" key="6">
    <source>
        <dbReference type="SAM" id="MobiDB-lite"/>
    </source>
</evidence>
<dbReference type="GO" id="GO:0005634">
    <property type="term" value="C:nucleus"/>
    <property type="evidence" value="ECO:0007669"/>
    <property type="project" value="TreeGrafter"/>
</dbReference>
<feature type="region of interest" description="Disordered" evidence="6">
    <location>
        <begin position="76"/>
        <end position="103"/>
    </location>
</feature>
<evidence type="ECO:0000313" key="8">
    <source>
        <dbReference type="EMBL" id="ONK81966.1"/>
    </source>
</evidence>
<feature type="zinc finger region" description="C3H1-type" evidence="5">
    <location>
        <begin position="37"/>
        <end position="64"/>
    </location>
</feature>
<dbReference type="Gramene" id="ONK81966">
    <property type="protein sequence ID" value="ONK81966"/>
    <property type="gene ID" value="A4U43_C01F34740"/>
</dbReference>
<gene>
    <name evidence="8" type="ORF">A4U43_C01F34740</name>
</gene>
<dbReference type="PROSITE" id="PS50103">
    <property type="entry name" value="ZF_C3H1"/>
    <property type="match status" value="1"/>
</dbReference>
<feature type="compositionally biased region" description="Polar residues" evidence="6">
    <location>
        <begin position="136"/>
        <end position="145"/>
    </location>
</feature>
<accession>A0A5P1FUG9</accession>
<organism evidence="8 9">
    <name type="scientific">Asparagus officinalis</name>
    <name type="common">Garden asparagus</name>
    <dbReference type="NCBI Taxonomy" id="4686"/>
    <lineage>
        <taxon>Eukaryota</taxon>
        <taxon>Viridiplantae</taxon>
        <taxon>Streptophyta</taxon>
        <taxon>Embryophyta</taxon>
        <taxon>Tracheophyta</taxon>
        <taxon>Spermatophyta</taxon>
        <taxon>Magnoliopsida</taxon>
        <taxon>Liliopsida</taxon>
        <taxon>Asparagales</taxon>
        <taxon>Asparagaceae</taxon>
        <taxon>Asparagoideae</taxon>
        <taxon>Asparagus</taxon>
    </lineage>
</organism>
<evidence type="ECO:0000313" key="9">
    <source>
        <dbReference type="Proteomes" id="UP000243459"/>
    </source>
</evidence>
<sequence>MVSALVRQRKNASCSYSYFLQGLCTNISCSYQHVYVNPKASVCDGFLRGYCADDDECRKKHGYVCPLFEATGIRPQGSKCKLHHPKSRKKSKKRKHSEIQNSSRRRYFSSKIVKFSKLPHESSKVLTPLKSKPKNDTQVQQELSRSTINPQKFSTIYKSKKEKFSHHKFNQISNFPKFEELGLPSLSQSLKN</sequence>
<dbReference type="AlphaFoldDB" id="A0A5P1FUG9"/>
<dbReference type="GO" id="GO:0008270">
    <property type="term" value="F:zinc ion binding"/>
    <property type="evidence" value="ECO:0007669"/>
    <property type="project" value="UniProtKB-KW"/>
</dbReference>
<dbReference type="Proteomes" id="UP000243459">
    <property type="component" value="Chromosome 1"/>
</dbReference>
<evidence type="ECO:0000259" key="7">
    <source>
        <dbReference type="PROSITE" id="PS50103"/>
    </source>
</evidence>
<feature type="compositionally biased region" description="Basic residues" evidence="6">
    <location>
        <begin position="80"/>
        <end position="96"/>
    </location>
</feature>
<keyword evidence="3 5" id="KW-0863">Zinc-finger</keyword>
<evidence type="ECO:0000256" key="1">
    <source>
        <dbReference type="ARBA" id="ARBA00022723"/>
    </source>
</evidence>
<evidence type="ECO:0000256" key="3">
    <source>
        <dbReference type="ARBA" id="ARBA00022771"/>
    </source>
</evidence>
<evidence type="ECO:0000256" key="2">
    <source>
        <dbReference type="ARBA" id="ARBA00022737"/>
    </source>
</evidence>
<protein>
    <recommendedName>
        <fullName evidence="7">C3H1-type domain-containing protein</fullName>
    </recommendedName>
</protein>
<dbReference type="PANTHER" id="PTHR46156:SF1">
    <property type="entry name" value="ZINC FINGER CCCH DOMAIN-CONTAINING PROTEIN 3"/>
    <property type="match status" value="1"/>
</dbReference>
<evidence type="ECO:0000256" key="5">
    <source>
        <dbReference type="PROSITE-ProRule" id="PRU00723"/>
    </source>
</evidence>
<keyword evidence="9" id="KW-1185">Reference proteome</keyword>
<dbReference type="FunFam" id="4.10.1000.10:FF:000022">
    <property type="entry name" value="Zinc finger CCCH domain-containing protein 7"/>
    <property type="match status" value="1"/>
</dbReference>
<reference evidence="9" key="1">
    <citation type="journal article" date="2017" name="Nat. Commun.">
        <title>The asparagus genome sheds light on the origin and evolution of a young Y chromosome.</title>
        <authorList>
            <person name="Harkess A."/>
            <person name="Zhou J."/>
            <person name="Xu C."/>
            <person name="Bowers J.E."/>
            <person name="Van der Hulst R."/>
            <person name="Ayyampalayam S."/>
            <person name="Mercati F."/>
            <person name="Riccardi P."/>
            <person name="McKain M.R."/>
            <person name="Kakrana A."/>
            <person name="Tang H."/>
            <person name="Ray J."/>
            <person name="Groenendijk J."/>
            <person name="Arikit S."/>
            <person name="Mathioni S.M."/>
            <person name="Nakano M."/>
            <person name="Shan H."/>
            <person name="Telgmann-Rauber A."/>
            <person name="Kanno A."/>
            <person name="Yue Z."/>
            <person name="Chen H."/>
            <person name="Li W."/>
            <person name="Chen Y."/>
            <person name="Xu X."/>
            <person name="Zhang Y."/>
            <person name="Luo S."/>
            <person name="Chen H."/>
            <person name="Gao J."/>
            <person name="Mao Z."/>
            <person name="Pires J.C."/>
            <person name="Luo M."/>
            <person name="Kudrna D."/>
            <person name="Wing R.A."/>
            <person name="Meyers B.C."/>
            <person name="Yi K."/>
            <person name="Kong H."/>
            <person name="Lavrijsen P."/>
            <person name="Sunseri F."/>
            <person name="Falavigna A."/>
            <person name="Ye Y."/>
            <person name="Leebens-Mack J.H."/>
            <person name="Chen G."/>
        </authorList>
    </citation>
    <scope>NUCLEOTIDE SEQUENCE [LARGE SCALE GENOMIC DNA]</scope>
    <source>
        <strain evidence="9">cv. DH0086</strain>
    </source>
</reference>
<keyword evidence="2" id="KW-0677">Repeat</keyword>
<feature type="region of interest" description="Disordered" evidence="6">
    <location>
        <begin position="126"/>
        <end position="145"/>
    </location>
</feature>
<feature type="domain" description="C3H1-type" evidence="7">
    <location>
        <begin position="37"/>
        <end position="64"/>
    </location>
</feature>
<keyword evidence="4 5" id="KW-0862">Zinc</keyword>